<dbReference type="Pfam" id="PF01115">
    <property type="entry name" value="F_actin_cap_B"/>
    <property type="match status" value="1"/>
</dbReference>
<keyword evidence="3" id="KW-0117">Actin capping</keyword>
<feature type="compositionally biased region" description="Basic and acidic residues" evidence="8">
    <location>
        <begin position="390"/>
        <end position="401"/>
    </location>
</feature>
<keyword evidence="6" id="KW-0206">Cytoskeleton</keyword>
<dbReference type="GO" id="GO:0010591">
    <property type="term" value="P:regulation of lamellipodium assembly"/>
    <property type="evidence" value="ECO:0007669"/>
    <property type="project" value="TreeGrafter"/>
</dbReference>
<feature type="region of interest" description="Disordered" evidence="8">
    <location>
        <begin position="328"/>
        <end position="435"/>
    </location>
</feature>
<dbReference type="InterPro" id="IPR001698">
    <property type="entry name" value="CAPZB"/>
</dbReference>
<evidence type="ECO:0000256" key="6">
    <source>
        <dbReference type="ARBA" id="ARBA00023212"/>
    </source>
</evidence>
<dbReference type="GO" id="GO:0005737">
    <property type="term" value="C:cytoplasm"/>
    <property type="evidence" value="ECO:0007669"/>
    <property type="project" value="InterPro"/>
</dbReference>
<dbReference type="SUPFAM" id="SSF90096">
    <property type="entry name" value="Subunits of heterodimeric actin filament capping protein Capz"/>
    <property type="match status" value="1"/>
</dbReference>
<dbReference type="Gene3D" id="1.20.58.570">
    <property type="match status" value="1"/>
</dbReference>
<keyword evidence="7" id="KW-0175">Coiled coil</keyword>
<dbReference type="PANTHER" id="PTHR10619">
    <property type="entry name" value="F-ACTIN-CAPPING PROTEIN SUBUNIT BETA"/>
    <property type="match status" value="1"/>
</dbReference>
<comment type="similarity">
    <text evidence="2">Belongs to the F-actin-capping protein beta subunit family.</text>
</comment>
<evidence type="ECO:0000256" key="8">
    <source>
        <dbReference type="SAM" id="MobiDB-lite"/>
    </source>
</evidence>
<dbReference type="GO" id="GO:0030036">
    <property type="term" value="P:actin cytoskeleton organization"/>
    <property type="evidence" value="ECO:0007669"/>
    <property type="project" value="InterPro"/>
</dbReference>
<dbReference type="InterPro" id="IPR043175">
    <property type="entry name" value="CAPZB_N"/>
</dbReference>
<evidence type="ECO:0000313" key="11">
    <source>
        <dbReference type="Proteomes" id="UP001175271"/>
    </source>
</evidence>
<evidence type="ECO:0000256" key="4">
    <source>
        <dbReference type="ARBA" id="ARBA00022490"/>
    </source>
</evidence>
<proteinExistence type="inferred from homology"/>
<evidence type="ECO:0000256" key="1">
    <source>
        <dbReference type="ARBA" id="ARBA00004245"/>
    </source>
</evidence>
<comment type="subcellular location">
    <subcellularLocation>
        <location evidence="1">Cytoplasm</location>
        <location evidence="1">Cytoskeleton</location>
    </subcellularLocation>
</comment>
<dbReference type="Pfam" id="PF12752">
    <property type="entry name" value="SUZ"/>
    <property type="match status" value="1"/>
</dbReference>
<dbReference type="PROSITE" id="PS00231">
    <property type="entry name" value="F_ACTIN_CAPPING_BETA"/>
    <property type="match status" value="1"/>
</dbReference>
<evidence type="ECO:0000256" key="3">
    <source>
        <dbReference type="ARBA" id="ARBA00022467"/>
    </source>
</evidence>
<evidence type="ECO:0000259" key="9">
    <source>
        <dbReference type="PROSITE" id="PS51673"/>
    </source>
</evidence>
<keyword evidence="4" id="KW-0963">Cytoplasm</keyword>
<sequence length="618" mass="69255">MADRSLDAALDLMRRLPPQGCEYHLADLITLKPHLCEDLLSAVDQPLKIARDKDTGREYLLCDYNRDEDSYRSPWTNHYDPPLEDGAVPSDKLRKLEIEANAAFEAYRDMYFEGGVSSVYFWDLEYGFAGVVLIKKESGCAQGAPNGCWDSIHVIEILEKANGRQAHYKLTSTVMLWLQTNRQTTGSMNVGGSMTRQTEQDFHLNDQNPHLVNIGKMIEEQESKMRSTLNDVYFGKTRQIVGDLRTVETSAELKNRDELSSYCSSVLQSTGYWEMSECPSKTQRKDDEIADNWEDVGDEQLSAQVEQKQKIIKKQKEAEEELRKLSVQDAMASGRDSPSTSSPEIPQSFKILRRPQSSSSLRQERRANKTDLSANDKLKSLQERQAAYQEARDRIFGDKSNVESCQDGNSDGRISSTPPPVERTEPPKRNTSKNHLSDVPMKEIAPVSQTWDLSHSSALTQTAYQQYLSAQGHNFQQSMVIPPRMMGISANVPQGPCYPGSSSIGINATQNTVYMPNYGYTQNHQISSLGNLQPSNQQSVPGVQTTFVRQPANTLGCLLRFNAPSSTSTKRDCSTGRSIRTSANETSYWTALANNTAFYRPSAEVNAYMVKHVGSRSI</sequence>
<dbReference type="FunFam" id="1.20.58.570:FF:000001">
    <property type="entry name" value="F-actin-capping protein subunit beta"/>
    <property type="match status" value="1"/>
</dbReference>
<evidence type="ECO:0000256" key="7">
    <source>
        <dbReference type="SAM" id="Coils"/>
    </source>
</evidence>
<accession>A0AA39LD83</accession>
<dbReference type="InterPro" id="IPR042276">
    <property type="entry name" value="CapZ_alpha/beta_2"/>
</dbReference>
<feature type="domain" description="SUZ" evidence="9">
    <location>
        <begin position="326"/>
        <end position="400"/>
    </location>
</feature>
<dbReference type="PROSITE" id="PS51673">
    <property type="entry name" value="SUZ"/>
    <property type="match status" value="1"/>
</dbReference>
<reference evidence="10" key="1">
    <citation type="submission" date="2023-06" db="EMBL/GenBank/DDBJ databases">
        <title>Genomic analysis of the entomopathogenic nematode Steinernema hermaphroditum.</title>
        <authorList>
            <person name="Schwarz E.M."/>
            <person name="Heppert J.K."/>
            <person name="Baniya A."/>
            <person name="Schwartz H.T."/>
            <person name="Tan C.-H."/>
            <person name="Antoshechkin I."/>
            <person name="Sternberg P.W."/>
            <person name="Goodrich-Blair H."/>
            <person name="Dillman A.R."/>
        </authorList>
    </citation>
    <scope>NUCLEOTIDE SEQUENCE</scope>
    <source>
        <strain evidence="10">PS9179</strain>
        <tissue evidence="10">Whole animal</tissue>
    </source>
</reference>
<keyword evidence="5" id="KW-0009">Actin-binding</keyword>
<feature type="compositionally biased region" description="Polar residues" evidence="8">
    <location>
        <begin position="336"/>
        <end position="345"/>
    </location>
</feature>
<dbReference type="GO" id="GO:0051490">
    <property type="term" value="P:negative regulation of filopodium assembly"/>
    <property type="evidence" value="ECO:0007669"/>
    <property type="project" value="TreeGrafter"/>
</dbReference>
<dbReference type="InterPro" id="IPR037282">
    <property type="entry name" value="CapZ_alpha/beta"/>
</dbReference>
<keyword evidence="11" id="KW-1185">Reference proteome</keyword>
<dbReference type="FunFam" id="3.90.1150.210:FF:000001">
    <property type="entry name" value="F-actin-capping protein subunit beta"/>
    <property type="match status" value="1"/>
</dbReference>
<dbReference type="PRINTS" id="PR00192">
    <property type="entry name" value="FACTINCAPB"/>
</dbReference>
<dbReference type="PANTHER" id="PTHR10619:SF0">
    <property type="entry name" value="F-ACTIN-CAPPING PROTEIN SUBUNIT BETA ISOFORMS 1 AND 2"/>
    <property type="match status" value="1"/>
</dbReference>
<evidence type="ECO:0000256" key="5">
    <source>
        <dbReference type="ARBA" id="ARBA00023203"/>
    </source>
</evidence>
<feature type="compositionally biased region" description="Polar residues" evidence="8">
    <location>
        <begin position="402"/>
        <end position="416"/>
    </location>
</feature>
<dbReference type="GO" id="GO:0008290">
    <property type="term" value="C:F-actin capping protein complex"/>
    <property type="evidence" value="ECO:0007669"/>
    <property type="project" value="InterPro"/>
</dbReference>
<dbReference type="GO" id="GO:0051015">
    <property type="term" value="F:actin filament binding"/>
    <property type="evidence" value="ECO:0007669"/>
    <property type="project" value="TreeGrafter"/>
</dbReference>
<dbReference type="InterPro" id="IPR019771">
    <property type="entry name" value="F-actin_capping_bsu_CS"/>
</dbReference>
<evidence type="ECO:0000256" key="2">
    <source>
        <dbReference type="ARBA" id="ARBA00006039"/>
    </source>
</evidence>
<gene>
    <name evidence="10" type="ORF">QR680_000016</name>
</gene>
<organism evidence="10 11">
    <name type="scientific">Steinernema hermaphroditum</name>
    <dbReference type="NCBI Taxonomy" id="289476"/>
    <lineage>
        <taxon>Eukaryota</taxon>
        <taxon>Metazoa</taxon>
        <taxon>Ecdysozoa</taxon>
        <taxon>Nematoda</taxon>
        <taxon>Chromadorea</taxon>
        <taxon>Rhabditida</taxon>
        <taxon>Tylenchina</taxon>
        <taxon>Panagrolaimomorpha</taxon>
        <taxon>Strongyloidoidea</taxon>
        <taxon>Steinernematidae</taxon>
        <taxon>Steinernema</taxon>
    </lineage>
</organism>
<dbReference type="GO" id="GO:0051016">
    <property type="term" value="P:barbed-end actin filament capping"/>
    <property type="evidence" value="ECO:0007669"/>
    <property type="project" value="InterPro"/>
</dbReference>
<dbReference type="Proteomes" id="UP001175271">
    <property type="component" value="Unassembled WGS sequence"/>
</dbReference>
<dbReference type="Gene3D" id="3.90.1150.210">
    <property type="entry name" value="F-actin capping protein, beta subunit"/>
    <property type="match status" value="1"/>
</dbReference>
<feature type="coiled-coil region" evidence="7">
    <location>
        <begin position="301"/>
        <end position="328"/>
    </location>
</feature>
<dbReference type="AlphaFoldDB" id="A0AA39LD83"/>
<feature type="compositionally biased region" description="Basic and acidic residues" evidence="8">
    <location>
        <begin position="362"/>
        <end position="382"/>
    </location>
</feature>
<dbReference type="GO" id="GO:0000902">
    <property type="term" value="P:cell morphogenesis"/>
    <property type="evidence" value="ECO:0007669"/>
    <property type="project" value="TreeGrafter"/>
</dbReference>
<name>A0AA39LD83_9BILA</name>
<evidence type="ECO:0000313" key="10">
    <source>
        <dbReference type="EMBL" id="KAK0393018.1"/>
    </source>
</evidence>
<dbReference type="InterPro" id="IPR024771">
    <property type="entry name" value="SUZ"/>
</dbReference>
<dbReference type="EMBL" id="JAUCMV010000005">
    <property type="protein sequence ID" value="KAK0393018.1"/>
    <property type="molecule type" value="Genomic_DNA"/>
</dbReference>
<protein>
    <recommendedName>
        <fullName evidence="9">SUZ domain-containing protein</fullName>
    </recommendedName>
</protein>
<comment type="caution">
    <text evidence="10">The sequence shown here is derived from an EMBL/GenBank/DDBJ whole genome shotgun (WGS) entry which is preliminary data.</text>
</comment>